<keyword evidence="1" id="KW-0732">Signal</keyword>
<evidence type="ECO:0000313" key="2">
    <source>
        <dbReference type="EMBL" id="TDP62190.1"/>
    </source>
</evidence>
<feature type="signal peptide" evidence="1">
    <location>
        <begin position="1"/>
        <end position="28"/>
    </location>
</feature>
<evidence type="ECO:0000256" key="1">
    <source>
        <dbReference type="SAM" id="SignalP"/>
    </source>
</evidence>
<feature type="chain" id="PRO_5020564085" evidence="1">
    <location>
        <begin position="29"/>
        <end position="518"/>
    </location>
</feature>
<dbReference type="EMBL" id="SNXS01000008">
    <property type="protein sequence ID" value="TDP62190.1"/>
    <property type="molecule type" value="Genomic_DNA"/>
</dbReference>
<gene>
    <name evidence="2" type="ORF">DES47_1082</name>
</gene>
<dbReference type="OrthoDB" id="8885130at2"/>
<name>A0A4R6QHV8_9BURK</name>
<comment type="caution">
    <text evidence="2">The sequence shown here is derived from an EMBL/GenBank/DDBJ whole genome shotgun (WGS) entry which is preliminary data.</text>
</comment>
<sequence>MLKTASSAPGAPRALFYAIAALCGAANAAEPVLPRPGFLQTQPAAIEVSWSPLRLPTGQKTALAGTSYLVAMDEEWGLGPSFYGAAKGNFGGLFTVGFTAQRRWRLAQDLHAAVSLYAGAGGGLSSEKLRFGGGLMLRPELSLRREMGPWYAGLTMSRTSFPSGNIAGSSLGFVVGYADGFKSYEPDESGQRVRGYRRSGLGFDEFAFSAGSYQPRKGSRGRGGAESQRMGKVGGALRQYVSEGAWWGIEAAGASQGGADGYMEALVGIGQDYALGSPTLRAGWQAAAGLGGGGDVDTGNGWLVKLGPSLRWKSPWGPSLLLDAGFMGSISGQFRTGYARLSLGMPLDQAVTPFGEPNASGGVVQTQTVSASLQRLSGVKFKNGREESVGQLAMVLTRELSPHVYGVAQAGSAAFGSAGAYSFGLVGLGLQTRPLALQGLPAMRLGAELMVGAGGGGGVAVSGGAIMQSEAWAEWSFGETKRLRLRTGLGQWRSLRGQTQSSPLVNVSLGYAFGTLQR</sequence>
<dbReference type="InParanoid" id="A0A4R6QHV8"/>
<protein>
    <submittedName>
        <fullName evidence="2">Uncharacterized protein</fullName>
    </submittedName>
</protein>
<dbReference type="RefSeq" id="WP_133703074.1">
    <property type="nucleotide sequence ID" value="NZ_SNXS01000008.1"/>
</dbReference>
<dbReference type="Proteomes" id="UP000295361">
    <property type="component" value="Unassembled WGS sequence"/>
</dbReference>
<organism evidence="2 3">
    <name type="scientific">Roseateles toxinivorans</name>
    <dbReference type="NCBI Taxonomy" id="270368"/>
    <lineage>
        <taxon>Bacteria</taxon>
        <taxon>Pseudomonadati</taxon>
        <taxon>Pseudomonadota</taxon>
        <taxon>Betaproteobacteria</taxon>
        <taxon>Burkholderiales</taxon>
        <taxon>Sphaerotilaceae</taxon>
        <taxon>Roseateles</taxon>
    </lineage>
</organism>
<evidence type="ECO:0000313" key="3">
    <source>
        <dbReference type="Proteomes" id="UP000295361"/>
    </source>
</evidence>
<keyword evidence="3" id="KW-1185">Reference proteome</keyword>
<dbReference type="AlphaFoldDB" id="A0A4R6QHV8"/>
<accession>A0A4R6QHV8</accession>
<proteinExistence type="predicted"/>
<reference evidence="2 3" key="1">
    <citation type="submission" date="2019-03" db="EMBL/GenBank/DDBJ databases">
        <title>Genomic Encyclopedia of Type Strains, Phase IV (KMG-IV): sequencing the most valuable type-strain genomes for metagenomic binning, comparative biology and taxonomic classification.</title>
        <authorList>
            <person name="Goeker M."/>
        </authorList>
    </citation>
    <scope>NUCLEOTIDE SEQUENCE [LARGE SCALE GENOMIC DNA]</scope>
    <source>
        <strain evidence="2 3">DSM 16998</strain>
    </source>
</reference>